<protein>
    <submittedName>
        <fullName evidence="5">Helix-turn-helix domain-containing protein</fullName>
    </submittedName>
</protein>
<evidence type="ECO:0000313" key="6">
    <source>
        <dbReference type="Proteomes" id="UP001434337"/>
    </source>
</evidence>
<evidence type="ECO:0000313" key="5">
    <source>
        <dbReference type="EMBL" id="WZW97231.1"/>
    </source>
</evidence>
<dbReference type="Proteomes" id="UP001434337">
    <property type="component" value="Chromosome"/>
</dbReference>
<dbReference type="RefSeq" id="WP_342371722.1">
    <property type="nucleotide sequence ID" value="NZ_CP115965.1"/>
</dbReference>
<keyword evidence="1" id="KW-0805">Transcription regulation</keyword>
<sequence length="264" mass="28652">MGSVTRPMHPALRPYVASCVGYDYRLPTDAVHHGLPSSALTVIFAFDEPLDCGWGTEAASARFWTLAAGLHTRPSLIRTHGSQVGLQLGLTPRGARALLGVPAAPLASTLVSGDELGAALPRCLHERLAPLSWARRFTVLEEHLLERLGRAGRAGHRTAELGWRRLTGAPRRVEEVARELGVSRRHLRNLFMAEFGLSPKEVAQVARFDRARTLATNGVPLAETAAAAGYADQAHLTREWRRFAGLTPTATLAEFPIVQEPLIG</sequence>
<dbReference type="InterPro" id="IPR018060">
    <property type="entry name" value="HTH_AraC"/>
</dbReference>
<organism evidence="5 6">
    <name type="scientific">Propioniciclava soli</name>
    <dbReference type="NCBI Taxonomy" id="2775081"/>
    <lineage>
        <taxon>Bacteria</taxon>
        <taxon>Bacillati</taxon>
        <taxon>Actinomycetota</taxon>
        <taxon>Actinomycetes</taxon>
        <taxon>Propionibacteriales</taxon>
        <taxon>Propionibacteriaceae</taxon>
        <taxon>Propioniciclava</taxon>
    </lineage>
</organism>
<evidence type="ECO:0000256" key="1">
    <source>
        <dbReference type="ARBA" id="ARBA00023015"/>
    </source>
</evidence>
<dbReference type="InterPro" id="IPR050204">
    <property type="entry name" value="AraC_XylS_family_regulators"/>
</dbReference>
<dbReference type="PANTHER" id="PTHR46796:SF15">
    <property type="entry name" value="BLL1074 PROTEIN"/>
    <property type="match status" value="1"/>
</dbReference>
<dbReference type="Pfam" id="PF12833">
    <property type="entry name" value="HTH_18"/>
    <property type="match status" value="1"/>
</dbReference>
<dbReference type="PROSITE" id="PS01124">
    <property type="entry name" value="HTH_ARAC_FAMILY_2"/>
    <property type="match status" value="1"/>
</dbReference>
<keyword evidence="6" id="KW-1185">Reference proteome</keyword>
<accession>A0ABZ3C3X8</accession>
<dbReference type="SMART" id="SM00342">
    <property type="entry name" value="HTH_ARAC"/>
    <property type="match status" value="1"/>
</dbReference>
<evidence type="ECO:0000256" key="2">
    <source>
        <dbReference type="ARBA" id="ARBA00023125"/>
    </source>
</evidence>
<dbReference type="PANTHER" id="PTHR46796">
    <property type="entry name" value="HTH-TYPE TRANSCRIPTIONAL ACTIVATOR RHAS-RELATED"/>
    <property type="match status" value="1"/>
</dbReference>
<name>A0ABZ3C3X8_9ACTN</name>
<reference evidence="5 6" key="1">
    <citation type="journal article" date="2023" name="Environ Microbiome">
        <title>A coral-associated actinobacterium mitigates coral bleaching under heat stress.</title>
        <authorList>
            <person name="Li J."/>
            <person name="Zou Y."/>
            <person name="Li Q."/>
            <person name="Zhang J."/>
            <person name="Bourne D.G."/>
            <person name="Lyu Y."/>
            <person name="Liu C."/>
            <person name="Zhang S."/>
        </authorList>
    </citation>
    <scope>NUCLEOTIDE SEQUENCE [LARGE SCALE GENOMIC DNA]</scope>
    <source>
        <strain evidence="5 6">SCSIO 13291</strain>
    </source>
</reference>
<evidence type="ECO:0000256" key="3">
    <source>
        <dbReference type="ARBA" id="ARBA00023163"/>
    </source>
</evidence>
<keyword evidence="2" id="KW-0238">DNA-binding</keyword>
<dbReference type="Gene3D" id="1.10.10.60">
    <property type="entry name" value="Homeodomain-like"/>
    <property type="match status" value="1"/>
</dbReference>
<keyword evidence="3" id="KW-0804">Transcription</keyword>
<gene>
    <name evidence="5" type="ORF">PCC79_09900</name>
</gene>
<evidence type="ECO:0000259" key="4">
    <source>
        <dbReference type="PROSITE" id="PS01124"/>
    </source>
</evidence>
<feature type="domain" description="HTH araC/xylS-type" evidence="4">
    <location>
        <begin position="156"/>
        <end position="254"/>
    </location>
</feature>
<dbReference type="EMBL" id="CP115965">
    <property type="protein sequence ID" value="WZW97231.1"/>
    <property type="molecule type" value="Genomic_DNA"/>
</dbReference>
<dbReference type="InterPro" id="IPR009057">
    <property type="entry name" value="Homeodomain-like_sf"/>
</dbReference>
<dbReference type="SUPFAM" id="SSF46689">
    <property type="entry name" value="Homeodomain-like"/>
    <property type="match status" value="1"/>
</dbReference>
<proteinExistence type="predicted"/>